<proteinExistence type="predicted"/>
<feature type="compositionally biased region" description="Polar residues" evidence="1">
    <location>
        <begin position="1"/>
        <end position="11"/>
    </location>
</feature>
<feature type="region of interest" description="Disordered" evidence="1">
    <location>
        <begin position="1"/>
        <end position="43"/>
    </location>
</feature>
<dbReference type="eggNOG" id="ENOG502T6K8">
    <property type="taxonomic scope" value="Eukaryota"/>
</dbReference>
<evidence type="ECO:0000256" key="2">
    <source>
        <dbReference type="SAM" id="Phobius"/>
    </source>
</evidence>
<evidence type="ECO:0000313" key="3">
    <source>
        <dbReference type="EMBL" id="EME49620.1"/>
    </source>
</evidence>
<feature type="transmembrane region" description="Helical" evidence="2">
    <location>
        <begin position="97"/>
        <end position="115"/>
    </location>
</feature>
<dbReference type="OMA" id="WHTATYA"/>
<reference evidence="3 4" key="2">
    <citation type="journal article" date="2012" name="PLoS Pathog.">
        <title>Diverse lifestyles and strategies of plant pathogenesis encoded in the genomes of eighteen Dothideomycetes fungi.</title>
        <authorList>
            <person name="Ohm R.A."/>
            <person name="Feau N."/>
            <person name="Henrissat B."/>
            <person name="Schoch C.L."/>
            <person name="Horwitz B.A."/>
            <person name="Barry K.W."/>
            <person name="Condon B.J."/>
            <person name="Copeland A.C."/>
            <person name="Dhillon B."/>
            <person name="Glaser F."/>
            <person name="Hesse C.N."/>
            <person name="Kosti I."/>
            <person name="LaButti K."/>
            <person name="Lindquist E.A."/>
            <person name="Lucas S."/>
            <person name="Salamov A.A."/>
            <person name="Bradshaw R.E."/>
            <person name="Ciuffetti L."/>
            <person name="Hamelin R.C."/>
            <person name="Kema G.H.J."/>
            <person name="Lawrence C."/>
            <person name="Scott J.A."/>
            <person name="Spatafora J.W."/>
            <person name="Turgeon B.G."/>
            <person name="de Wit P.J.G.M."/>
            <person name="Zhong S."/>
            <person name="Goodwin S.B."/>
            <person name="Grigoriev I.V."/>
        </authorList>
    </citation>
    <scope>NUCLEOTIDE SEQUENCE [LARGE SCALE GENOMIC DNA]</scope>
    <source>
        <strain evidence="4">NZE10 / CBS 128990</strain>
    </source>
</reference>
<dbReference type="Proteomes" id="UP000016933">
    <property type="component" value="Unassembled WGS sequence"/>
</dbReference>
<dbReference type="EMBL" id="KB446535">
    <property type="protein sequence ID" value="EME49620.1"/>
    <property type="molecule type" value="Genomic_DNA"/>
</dbReference>
<dbReference type="STRING" id="675120.N1Q4C5"/>
<gene>
    <name evidence="3" type="ORF">DOTSEDRAFT_20051</name>
</gene>
<dbReference type="OrthoDB" id="1669814at2759"/>
<keyword evidence="2" id="KW-0472">Membrane</keyword>
<dbReference type="AlphaFoldDB" id="N1Q4C5"/>
<protein>
    <submittedName>
        <fullName evidence="3">Uncharacterized protein</fullName>
    </submittedName>
</protein>
<organism evidence="3 4">
    <name type="scientific">Dothistroma septosporum (strain NZE10 / CBS 128990)</name>
    <name type="common">Red band needle blight fungus</name>
    <name type="synonym">Mycosphaerella pini</name>
    <dbReference type="NCBI Taxonomy" id="675120"/>
    <lineage>
        <taxon>Eukaryota</taxon>
        <taxon>Fungi</taxon>
        <taxon>Dikarya</taxon>
        <taxon>Ascomycota</taxon>
        <taxon>Pezizomycotina</taxon>
        <taxon>Dothideomycetes</taxon>
        <taxon>Dothideomycetidae</taxon>
        <taxon>Mycosphaerellales</taxon>
        <taxon>Mycosphaerellaceae</taxon>
        <taxon>Dothistroma</taxon>
    </lineage>
</organism>
<name>N1Q4C5_DOTSN</name>
<sequence length="142" mass="15822">MPPNRCYSSTKPAPPSPRPYQQTAPEQRSSRRPQCPDTPAAVEQKKSLISRVWPFKLSQQGPIDIGIRDPARGVEAARRVAKGGVLDSRYKPTASRVTALIVALPISIYLSYELIQRRFMGKERKRHVPPPAKPPEGSMNPI</sequence>
<dbReference type="HOGENOM" id="CLU_1834796_0_0_1"/>
<evidence type="ECO:0000313" key="4">
    <source>
        <dbReference type="Proteomes" id="UP000016933"/>
    </source>
</evidence>
<evidence type="ECO:0000256" key="1">
    <source>
        <dbReference type="SAM" id="MobiDB-lite"/>
    </source>
</evidence>
<reference evidence="4" key="1">
    <citation type="journal article" date="2012" name="PLoS Genet.">
        <title>The genomes of the fungal plant pathogens Cladosporium fulvum and Dothistroma septosporum reveal adaptation to different hosts and lifestyles but also signatures of common ancestry.</title>
        <authorList>
            <person name="de Wit P.J.G.M."/>
            <person name="van der Burgt A."/>
            <person name="Oekmen B."/>
            <person name="Stergiopoulos I."/>
            <person name="Abd-Elsalam K.A."/>
            <person name="Aerts A.L."/>
            <person name="Bahkali A.H."/>
            <person name="Beenen H.G."/>
            <person name="Chettri P."/>
            <person name="Cox M.P."/>
            <person name="Datema E."/>
            <person name="de Vries R.P."/>
            <person name="Dhillon B."/>
            <person name="Ganley A.R."/>
            <person name="Griffiths S.A."/>
            <person name="Guo Y."/>
            <person name="Hamelin R.C."/>
            <person name="Henrissat B."/>
            <person name="Kabir M.S."/>
            <person name="Jashni M.K."/>
            <person name="Kema G."/>
            <person name="Klaubauf S."/>
            <person name="Lapidus A."/>
            <person name="Levasseur A."/>
            <person name="Lindquist E."/>
            <person name="Mehrabi R."/>
            <person name="Ohm R.A."/>
            <person name="Owen T.J."/>
            <person name="Salamov A."/>
            <person name="Schwelm A."/>
            <person name="Schijlen E."/>
            <person name="Sun H."/>
            <person name="van den Burg H.A."/>
            <person name="van Ham R.C.H.J."/>
            <person name="Zhang S."/>
            <person name="Goodwin S.B."/>
            <person name="Grigoriev I.V."/>
            <person name="Collemare J."/>
            <person name="Bradshaw R.E."/>
        </authorList>
    </citation>
    <scope>NUCLEOTIDE SEQUENCE [LARGE SCALE GENOMIC DNA]</scope>
    <source>
        <strain evidence="4">NZE10 / CBS 128990</strain>
    </source>
</reference>
<accession>N1Q4C5</accession>
<keyword evidence="2" id="KW-1133">Transmembrane helix</keyword>
<keyword evidence="4" id="KW-1185">Reference proteome</keyword>
<feature type="region of interest" description="Disordered" evidence="1">
    <location>
        <begin position="122"/>
        <end position="142"/>
    </location>
</feature>
<keyword evidence="2" id="KW-0812">Transmembrane</keyword>